<gene>
    <name evidence="1" type="ORF">EV420DRAFT_250032</name>
</gene>
<dbReference type="AlphaFoldDB" id="A0AA39N6L8"/>
<dbReference type="RefSeq" id="XP_060332207.1">
    <property type="nucleotide sequence ID" value="XM_060481395.1"/>
</dbReference>
<dbReference type="EMBL" id="JAUEPS010000013">
    <property type="protein sequence ID" value="KAK0460081.1"/>
    <property type="molecule type" value="Genomic_DNA"/>
</dbReference>
<organism evidence="1 2">
    <name type="scientific">Armillaria tabescens</name>
    <name type="common">Ringless honey mushroom</name>
    <name type="synonym">Agaricus tabescens</name>
    <dbReference type="NCBI Taxonomy" id="1929756"/>
    <lineage>
        <taxon>Eukaryota</taxon>
        <taxon>Fungi</taxon>
        <taxon>Dikarya</taxon>
        <taxon>Basidiomycota</taxon>
        <taxon>Agaricomycotina</taxon>
        <taxon>Agaricomycetes</taxon>
        <taxon>Agaricomycetidae</taxon>
        <taxon>Agaricales</taxon>
        <taxon>Marasmiineae</taxon>
        <taxon>Physalacriaceae</taxon>
        <taxon>Desarmillaria</taxon>
    </lineage>
</organism>
<evidence type="ECO:0000313" key="1">
    <source>
        <dbReference type="EMBL" id="KAK0460081.1"/>
    </source>
</evidence>
<evidence type="ECO:0008006" key="3">
    <source>
        <dbReference type="Google" id="ProtNLM"/>
    </source>
</evidence>
<sequence length="346" mass="39469">MRSYSSEWTEGYCIHYTSDSEIPIEAICWSEEKIDQEQMPSAEDIARFMDNPDHTTDYLVTEARELIKGCDDGPIWLSGLGSSVVSILSAMLDCAPSERGLRYISSSICASKSLNQLALVWFAHFLWPFKVLNRYSVLLDSKTKWSQHCDLRQQVLLRQDYRCALTGFTQLGHTKGRPLCNLQITRILQRSIMGSEKTDFLGTIAREMVKNYVDPTVDLDADGLHNFITFQYDTSVYFNYFMFSLKATSNAGEYAVETYGEREWFFPFKDVIVFEVDTPPDPRYLRLHACVADVLHQSGAGKVMNKILFCLYERTGAVRIADIIDLQGMLDTLALRYSLITALKLP</sequence>
<keyword evidence="2" id="KW-1185">Reference proteome</keyword>
<comment type="caution">
    <text evidence="1">The sequence shown here is derived from an EMBL/GenBank/DDBJ whole genome shotgun (WGS) entry which is preliminary data.</text>
</comment>
<accession>A0AA39N6L8</accession>
<dbReference type="Proteomes" id="UP001175211">
    <property type="component" value="Unassembled WGS sequence"/>
</dbReference>
<proteinExistence type="predicted"/>
<reference evidence="1" key="1">
    <citation type="submission" date="2023-06" db="EMBL/GenBank/DDBJ databases">
        <authorList>
            <consortium name="Lawrence Berkeley National Laboratory"/>
            <person name="Ahrendt S."/>
            <person name="Sahu N."/>
            <person name="Indic B."/>
            <person name="Wong-Bajracharya J."/>
            <person name="Merenyi Z."/>
            <person name="Ke H.-M."/>
            <person name="Monk M."/>
            <person name="Kocsube S."/>
            <person name="Drula E."/>
            <person name="Lipzen A."/>
            <person name="Balint B."/>
            <person name="Henrissat B."/>
            <person name="Andreopoulos B."/>
            <person name="Martin F.M."/>
            <person name="Harder C.B."/>
            <person name="Rigling D."/>
            <person name="Ford K.L."/>
            <person name="Foster G.D."/>
            <person name="Pangilinan J."/>
            <person name="Papanicolaou A."/>
            <person name="Barry K."/>
            <person name="LaButti K."/>
            <person name="Viragh M."/>
            <person name="Koriabine M."/>
            <person name="Yan M."/>
            <person name="Riley R."/>
            <person name="Champramary S."/>
            <person name="Plett K.L."/>
            <person name="Tsai I.J."/>
            <person name="Slot J."/>
            <person name="Sipos G."/>
            <person name="Plett J."/>
            <person name="Nagy L.G."/>
            <person name="Grigoriev I.V."/>
        </authorList>
    </citation>
    <scope>NUCLEOTIDE SEQUENCE</scope>
    <source>
        <strain evidence="1">CCBAS 213</strain>
    </source>
</reference>
<protein>
    <recommendedName>
        <fullName evidence="3">HNH nuclease domain-containing protein</fullName>
    </recommendedName>
</protein>
<dbReference type="GeneID" id="85364943"/>
<evidence type="ECO:0000313" key="2">
    <source>
        <dbReference type="Proteomes" id="UP001175211"/>
    </source>
</evidence>
<name>A0AA39N6L8_ARMTA</name>